<name>A0A6H1ZQU5_9ZZZZ</name>
<dbReference type="EMBL" id="MT144160">
    <property type="protein sequence ID" value="QJA49878.1"/>
    <property type="molecule type" value="Genomic_DNA"/>
</dbReference>
<sequence>MKLKVGDKVKLIVSFYMDNSNNPIWGGRYGKIIGTICSVSCNPLPICVNWDNCKTNYYNEQDLSHVQLQLNLFSKEEK</sequence>
<proteinExistence type="predicted"/>
<dbReference type="AlphaFoldDB" id="A0A6H1ZQU5"/>
<gene>
    <name evidence="1" type="ORF">TM448A01521_0013</name>
</gene>
<organism evidence="1">
    <name type="scientific">viral metagenome</name>
    <dbReference type="NCBI Taxonomy" id="1070528"/>
    <lineage>
        <taxon>unclassified sequences</taxon>
        <taxon>metagenomes</taxon>
        <taxon>organismal metagenomes</taxon>
    </lineage>
</organism>
<protein>
    <submittedName>
        <fullName evidence="1">Uncharacterized protein</fullName>
    </submittedName>
</protein>
<evidence type="ECO:0000313" key="1">
    <source>
        <dbReference type="EMBL" id="QJA49878.1"/>
    </source>
</evidence>
<accession>A0A6H1ZQU5</accession>
<reference evidence="1" key="1">
    <citation type="submission" date="2020-03" db="EMBL/GenBank/DDBJ databases">
        <title>The deep terrestrial virosphere.</title>
        <authorList>
            <person name="Holmfeldt K."/>
            <person name="Nilsson E."/>
            <person name="Simone D."/>
            <person name="Lopez-Fernandez M."/>
            <person name="Wu X."/>
            <person name="de Brujin I."/>
            <person name="Lundin D."/>
            <person name="Andersson A."/>
            <person name="Bertilsson S."/>
            <person name="Dopson M."/>
        </authorList>
    </citation>
    <scope>NUCLEOTIDE SEQUENCE</scope>
    <source>
        <strain evidence="1">TM448A01521</strain>
    </source>
</reference>